<gene>
    <name evidence="4" type="ORF">J0911_09785</name>
</gene>
<dbReference type="Proteomes" id="UP000664617">
    <property type="component" value="Unassembled WGS sequence"/>
</dbReference>
<protein>
    <submittedName>
        <fullName evidence="4">Uncharacterized protein</fullName>
    </submittedName>
</protein>
<organism evidence="4 5">
    <name type="scientific">Myceligenerans salitolerans</name>
    <dbReference type="NCBI Taxonomy" id="1230528"/>
    <lineage>
        <taxon>Bacteria</taxon>
        <taxon>Bacillati</taxon>
        <taxon>Actinomycetota</taxon>
        <taxon>Actinomycetes</taxon>
        <taxon>Micrococcales</taxon>
        <taxon>Promicromonosporaceae</taxon>
        <taxon>Myceligenerans</taxon>
    </lineage>
</organism>
<accession>A0ABS3I8Q6</accession>
<evidence type="ECO:0000256" key="1">
    <source>
        <dbReference type="SAM" id="MobiDB-lite"/>
    </source>
</evidence>
<keyword evidence="5" id="KW-1185">Reference proteome</keyword>
<reference evidence="5" key="1">
    <citation type="submission" date="2023-07" db="EMBL/GenBank/DDBJ databases">
        <title>Myceligenerans salitolerans sp. nov., a halotolerant actinomycete isolated from a salt lake in Xinjiang, China.</title>
        <authorList>
            <person name="Guan T."/>
        </authorList>
    </citation>
    <scope>NUCLEOTIDE SEQUENCE [LARGE SCALE GENOMIC DNA]</scope>
    <source>
        <strain evidence="5">XHU 5031</strain>
    </source>
</reference>
<evidence type="ECO:0000256" key="2">
    <source>
        <dbReference type="SAM" id="Phobius"/>
    </source>
</evidence>
<feature type="transmembrane region" description="Helical" evidence="2">
    <location>
        <begin position="237"/>
        <end position="258"/>
    </location>
</feature>
<dbReference type="RefSeq" id="WP_207275284.1">
    <property type="nucleotide sequence ID" value="NZ_JAFMPK010000039.1"/>
</dbReference>
<sequence length="261" mass="27248">MIRDGAVRLLGLVVLATSLVGASGAAVANERDTGIRVTAEGVSFDRWQISRGATLEYTVRPLDGDNSSYVRRYLGGSERHSGWAAFHEAPDRYPGGYCVTWVRLDRYDWGEWMNGPACTEPEESATADAEESGDPPDESPQAEPSPSPKATQGRPPAASTQKPETEPTPSPSAAEPTPEPTPTPSPSPTPGRSASAEPGPVVSSEPNDPASAIIRSFGLPASAGDGERALPQSAGVVWAWVILGGIGAAVGGALLMMFRRG</sequence>
<keyword evidence="2" id="KW-1133">Transmembrane helix</keyword>
<evidence type="ECO:0000313" key="5">
    <source>
        <dbReference type="Proteomes" id="UP000664617"/>
    </source>
</evidence>
<name>A0ABS3I8Q6_9MICO</name>
<comment type="caution">
    <text evidence="4">The sequence shown here is derived from an EMBL/GenBank/DDBJ whole genome shotgun (WGS) entry which is preliminary data.</text>
</comment>
<feature type="chain" id="PRO_5045641732" evidence="3">
    <location>
        <begin position="29"/>
        <end position="261"/>
    </location>
</feature>
<keyword evidence="2" id="KW-0472">Membrane</keyword>
<proteinExistence type="predicted"/>
<keyword evidence="3" id="KW-0732">Signal</keyword>
<evidence type="ECO:0000313" key="4">
    <source>
        <dbReference type="EMBL" id="MBO0609320.1"/>
    </source>
</evidence>
<feature type="region of interest" description="Disordered" evidence="1">
    <location>
        <begin position="117"/>
        <end position="209"/>
    </location>
</feature>
<evidence type="ECO:0000256" key="3">
    <source>
        <dbReference type="SAM" id="SignalP"/>
    </source>
</evidence>
<feature type="compositionally biased region" description="Acidic residues" evidence="1">
    <location>
        <begin position="120"/>
        <end position="137"/>
    </location>
</feature>
<feature type="compositionally biased region" description="Pro residues" evidence="1">
    <location>
        <begin position="177"/>
        <end position="189"/>
    </location>
</feature>
<dbReference type="EMBL" id="JAFMPK010000039">
    <property type="protein sequence ID" value="MBO0609320.1"/>
    <property type="molecule type" value="Genomic_DNA"/>
</dbReference>
<keyword evidence="2" id="KW-0812">Transmembrane</keyword>
<feature type="signal peptide" evidence="3">
    <location>
        <begin position="1"/>
        <end position="28"/>
    </location>
</feature>